<dbReference type="Proteomes" id="UP001642405">
    <property type="component" value="Unassembled WGS sequence"/>
</dbReference>
<name>A0ABP0CWX4_9PEZI</name>
<protein>
    <recommendedName>
        <fullName evidence="2">Beta-lactamase-related domain-containing protein</fullName>
    </recommendedName>
</protein>
<evidence type="ECO:0000259" key="2">
    <source>
        <dbReference type="Pfam" id="PF00144"/>
    </source>
</evidence>
<comment type="similarity">
    <text evidence="1">Belongs to the beta-lactamase family.</text>
</comment>
<comment type="caution">
    <text evidence="3">The sequence shown here is derived from an EMBL/GenBank/DDBJ whole genome shotgun (WGS) entry which is preliminary data.</text>
</comment>
<dbReference type="InterPro" id="IPR001466">
    <property type="entry name" value="Beta-lactam-related"/>
</dbReference>
<proteinExistence type="inferred from homology"/>
<dbReference type="InterPro" id="IPR051478">
    <property type="entry name" value="Beta-lactamase-like_AB/R"/>
</dbReference>
<dbReference type="InterPro" id="IPR012338">
    <property type="entry name" value="Beta-lactam/transpept-like"/>
</dbReference>
<dbReference type="EMBL" id="CAWUHB010000120">
    <property type="protein sequence ID" value="CAK7236662.1"/>
    <property type="molecule type" value="Genomic_DNA"/>
</dbReference>
<evidence type="ECO:0000256" key="1">
    <source>
        <dbReference type="ARBA" id="ARBA00038473"/>
    </source>
</evidence>
<organism evidence="3 4">
    <name type="scientific">Sporothrix curviconia</name>
    <dbReference type="NCBI Taxonomy" id="1260050"/>
    <lineage>
        <taxon>Eukaryota</taxon>
        <taxon>Fungi</taxon>
        <taxon>Dikarya</taxon>
        <taxon>Ascomycota</taxon>
        <taxon>Pezizomycotina</taxon>
        <taxon>Sordariomycetes</taxon>
        <taxon>Sordariomycetidae</taxon>
        <taxon>Ophiostomatales</taxon>
        <taxon>Ophiostomataceae</taxon>
        <taxon>Sporothrix</taxon>
    </lineage>
</organism>
<dbReference type="PANTHER" id="PTHR22935">
    <property type="entry name" value="PENICILLIN-BINDING PROTEIN"/>
    <property type="match status" value="1"/>
</dbReference>
<keyword evidence="4" id="KW-1185">Reference proteome</keyword>
<dbReference type="PANTHER" id="PTHR22935:SF95">
    <property type="entry name" value="BETA-LACTAMASE-LIKE 1-RELATED"/>
    <property type="match status" value="1"/>
</dbReference>
<dbReference type="Gene3D" id="3.40.710.10">
    <property type="entry name" value="DD-peptidase/beta-lactamase superfamily"/>
    <property type="match status" value="1"/>
</dbReference>
<evidence type="ECO:0000313" key="4">
    <source>
        <dbReference type="Proteomes" id="UP001642405"/>
    </source>
</evidence>
<feature type="domain" description="Beta-lactamase-related" evidence="2">
    <location>
        <begin position="63"/>
        <end position="273"/>
    </location>
</feature>
<dbReference type="Pfam" id="PF00144">
    <property type="entry name" value="Beta-lactamase"/>
    <property type="match status" value="1"/>
</dbReference>
<dbReference type="SUPFAM" id="SSF56601">
    <property type="entry name" value="beta-lactamase/transpeptidase-like"/>
    <property type="match status" value="1"/>
</dbReference>
<reference evidence="3 4" key="1">
    <citation type="submission" date="2024-01" db="EMBL/GenBank/DDBJ databases">
        <authorList>
            <person name="Allen C."/>
            <person name="Tagirdzhanova G."/>
        </authorList>
    </citation>
    <scope>NUCLEOTIDE SEQUENCE [LARGE SCALE GENOMIC DNA]</scope>
</reference>
<sequence>MNTLQQHILAEGNGSANSSAAGLISGISNLTFSLGAFSLHDTAASDVLQFQYTAAEIATAGNGTTSVNADSIYRVASVTKVMTVLSGLIKLASTDWDRPLDDIFPLLSSYQDDHPGGPFSVNWTAVTLRSLAAQISGVPRDGFPSLNELELLEALGQVNTSAMGLPPYNASDTLQSPPCLSYLLAVMNSNNSSSSGAGGDGDSGDLCPADPYLESQANRPPAFGPWTSPGYANNGFTLLGLALANLTNTSFADLVQSAVFDPLNMTSSSIFRPLISINILCRRRRSICWFWRGVVDSE</sequence>
<evidence type="ECO:0000313" key="3">
    <source>
        <dbReference type="EMBL" id="CAK7236662.1"/>
    </source>
</evidence>
<accession>A0ABP0CWX4</accession>
<gene>
    <name evidence="3" type="ORF">SCUCBS95973_009684</name>
</gene>